<proteinExistence type="predicted"/>
<dbReference type="GeneID" id="40088380"/>
<accession>A0A2L0V042</accession>
<dbReference type="KEGG" id="vg:40088380"/>
<dbReference type="Proteomes" id="UP000223025">
    <property type="component" value="Segment"/>
</dbReference>
<evidence type="ECO:0000313" key="1">
    <source>
        <dbReference type="EMBL" id="AUZ95136.1"/>
    </source>
</evidence>
<name>A0A2L0V042_9CAUD</name>
<evidence type="ECO:0000313" key="2">
    <source>
        <dbReference type="Proteomes" id="UP000223025"/>
    </source>
</evidence>
<sequence length="436" mass="49724">MLKEATAPYDNPDIEYGLMTLDEFYKSRNPDGKWHPDSAYKSSVASLNNDYSRTVIFTDHNTRSYRSVSRLSFDAIVKNKKGYSFERGDDVIAVISGDTLYYTNKFNPKNIPFRFTNRDNEEFDIDPSRLQQVKYITDYVAMIDPAVEDNLDEFPKILQHIKIGGKDFTVRTTPKYGKNNGAAIAILNSNGLVVAMATNEWGTTLLQVAGEYSGLGLGKVIGKYWYDVNPEFGSGGFTQSGYNNAKHIWADRVRKLLENGWYTELVKAGKITREKVKEIIADLPAKKTPPKSEEQIKAEPLVYADGTSFIIYDRKFFTDQDEKYIYAYGFYRGTEDHLFLYRIDYDKGYKKIATLVALQMAYDEGDTVIDVSSEASDFVEYDGIDNIEVINGDIHINAPLMKLNDFSKLEKLLRKNADPYSEIYNQLVEMAESKWA</sequence>
<dbReference type="RefSeq" id="YP_009612042.1">
    <property type="nucleotide sequence ID" value="NC_042013.1"/>
</dbReference>
<keyword evidence="2" id="KW-1185">Reference proteome</keyword>
<dbReference type="EMBL" id="MF403008">
    <property type="protein sequence ID" value="AUZ95136.1"/>
    <property type="molecule type" value="Genomic_DNA"/>
</dbReference>
<reference evidence="1 2" key="1">
    <citation type="submission" date="2017-06" db="EMBL/GenBank/DDBJ databases">
        <authorList>
            <person name="Kim H.J."/>
            <person name="Triplett B.A."/>
        </authorList>
    </citation>
    <scope>NUCLEOTIDE SEQUENCE [LARGE SCALE GENOMIC DNA]</scope>
</reference>
<protein>
    <submittedName>
        <fullName evidence="1">Uncharacterized protein</fullName>
    </submittedName>
</protein>
<organism evidence="1 2">
    <name type="scientific">Agrobacterium phage Atu_ph07</name>
    <dbReference type="NCBI Taxonomy" id="2024264"/>
    <lineage>
        <taxon>Viruses</taxon>
        <taxon>Duplodnaviria</taxon>
        <taxon>Heunggongvirae</taxon>
        <taxon>Uroviricota</taxon>
        <taxon>Caudoviricetes</taxon>
        <taxon>Polybotosvirus</taxon>
        <taxon>Polybotosvirus Atuph07</taxon>
    </lineage>
</organism>